<name>S2Z6U0_9CORY</name>
<sequence>MLTPHHTRRTRLLFPLLRTAPWAKTPVATSTGHPSNPVSLALTGGFRVGFELGGEVVAHADETALAAPVTVAWQYAADNLHHAARADECSPFSTVPLPHAPLGAEAALVTSFDTCATSWLAHPVTAQLLLDFCGQQLGHRYRVFFAPSDGSLIATTTAALPAVSRIANTIYRRTTRRISPAPFVITGGWPYPLDPQATELSPQNAFPRQTRTPIDYLSPATIEAVYG</sequence>
<evidence type="ECO:0000313" key="1">
    <source>
        <dbReference type="EMBL" id="EPD69975.1"/>
    </source>
</evidence>
<accession>S2Z6U0</accession>
<dbReference type="Proteomes" id="UP000014408">
    <property type="component" value="Unassembled WGS sequence"/>
</dbReference>
<dbReference type="AlphaFoldDB" id="S2Z6U0"/>
<dbReference type="HOGENOM" id="CLU_1064409_0_0_11"/>
<dbReference type="STRING" id="1125779.HMPREF1219_00920"/>
<proteinExistence type="predicted"/>
<protein>
    <submittedName>
        <fullName evidence="1">Uncharacterized protein</fullName>
    </submittedName>
</protein>
<evidence type="ECO:0000313" key="2">
    <source>
        <dbReference type="Proteomes" id="UP000014408"/>
    </source>
</evidence>
<reference evidence="1 2" key="1">
    <citation type="submission" date="2013-05" db="EMBL/GenBank/DDBJ databases">
        <title>The Genome Sequence of Corynebacterium pyruviciproducens 1773O (ATCC BAA-1742).</title>
        <authorList>
            <consortium name="The Broad Institute Genomics Platform"/>
            <person name="Earl A."/>
            <person name="Ward D."/>
            <person name="Feldgarden M."/>
            <person name="Gevers D."/>
            <person name="Tong J."/>
            <person name="Walker B."/>
            <person name="Young S."/>
            <person name="Zeng Q."/>
            <person name="Gargeya S."/>
            <person name="Fitzgerald M."/>
            <person name="Haas B."/>
            <person name="Abouelleil A."/>
            <person name="Allen A.W."/>
            <person name="Alvarado L."/>
            <person name="Arachchi H.M."/>
            <person name="Berlin A.M."/>
            <person name="Chapman S.B."/>
            <person name="Gainer-Dewar J."/>
            <person name="Goldberg J."/>
            <person name="Griggs A."/>
            <person name="Gujja S."/>
            <person name="Hansen M."/>
            <person name="Howarth C."/>
            <person name="Imamovic A."/>
            <person name="Ireland A."/>
            <person name="Larimer J."/>
            <person name="McCowan C."/>
            <person name="Murphy C."/>
            <person name="Pearson M."/>
            <person name="Poon T.W."/>
            <person name="Priest M."/>
            <person name="Roberts A."/>
            <person name="Saif S."/>
            <person name="Shea T."/>
            <person name="Sisk P."/>
            <person name="Sykes S."/>
            <person name="Wortman J."/>
            <person name="Nusbaum C."/>
            <person name="Birren B."/>
        </authorList>
    </citation>
    <scope>NUCLEOTIDE SEQUENCE [LARGE SCALE GENOMIC DNA]</scope>
    <source>
        <strain evidence="1 2">ATCC BAA-1742</strain>
    </source>
</reference>
<dbReference type="PATRIC" id="fig|1125779.3.peg.906"/>
<organism evidence="1 2">
    <name type="scientific">Corynebacterium pyruviciproducens ATCC BAA-1742</name>
    <dbReference type="NCBI Taxonomy" id="1125779"/>
    <lineage>
        <taxon>Bacteria</taxon>
        <taxon>Bacillati</taxon>
        <taxon>Actinomycetota</taxon>
        <taxon>Actinomycetes</taxon>
        <taxon>Mycobacteriales</taxon>
        <taxon>Corynebacteriaceae</taxon>
        <taxon>Corynebacterium</taxon>
    </lineage>
</organism>
<comment type="caution">
    <text evidence="1">The sequence shown here is derived from an EMBL/GenBank/DDBJ whole genome shotgun (WGS) entry which is preliminary data.</text>
</comment>
<gene>
    <name evidence="1" type="ORF">HMPREF1219_00920</name>
</gene>
<dbReference type="EMBL" id="ATBY01000010">
    <property type="protein sequence ID" value="EPD69975.1"/>
    <property type="molecule type" value="Genomic_DNA"/>
</dbReference>
<keyword evidence="2" id="KW-1185">Reference proteome</keyword>